<dbReference type="KEGG" id="tam:Theam_0572"/>
<accession>E8T5W0</accession>
<evidence type="ECO:0000256" key="1">
    <source>
        <dbReference type="PROSITE-ProRule" id="PRU00339"/>
    </source>
</evidence>
<feature type="compositionally biased region" description="Basic and acidic residues" evidence="2">
    <location>
        <begin position="11"/>
        <end position="26"/>
    </location>
</feature>
<evidence type="ECO:0000313" key="5">
    <source>
        <dbReference type="Proteomes" id="UP000006362"/>
    </source>
</evidence>
<dbReference type="OrthoDB" id="13266at2"/>
<keyword evidence="5" id="KW-1185">Reference proteome</keyword>
<dbReference type="HOGENOM" id="CLU_1233421_0_0_0"/>
<keyword evidence="3" id="KW-1133">Transmembrane helix</keyword>
<keyword evidence="3" id="KW-0812">Transmembrane</keyword>
<dbReference type="PROSITE" id="PS50005">
    <property type="entry name" value="TPR"/>
    <property type="match status" value="1"/>
</dbReference>
<keyword evidence="3" id="KW-0472">Membrane</keyword>
<feature type="transmembrane region" description="Helical" evidence="3">
    <location>
        <begin position="52"/>
        <end position="72"/>
    </location>
</feature>
<dbReference type="AlphaFoldDB" id="E8T5W0"/>
<keyword evidence="1" id="KW-0802">TPR repeat</keyword>
<gene>
    <name evidence="4" type="ordered locus">Theam_0572</name>
</gene>
<dbReference type="STRING" id="648996.Theam_0572"/>
<proteinExistence type="predicted"/>
<dbReference type="RefSeq" id="WP_013537330.1">
    <property type="nucleotide sequence ID" value="NC_014926.1"/>
</dbReference>
<feature type="repeat" description="TPR" evidence="1">
    <location>
        <begin position="80"/>
        <end position="113"/>
    </location>
</feature>
<name>E8T5W0_THEA1</name>
<dbReference type="InterPro" id="IPR011990">
    <property type="entry name" value="TPR-like_helical_dom_sf"/>
</dbReference>
<protein>
    <submittedName>
        <fullName evidence="4">Uncharacterized protein</fullName>
    </submittedName>
</protein>
<feature type="compositionally biased region" description="Basic residues" evidence="2">
    <location>
        <begin position="1"/>
        <end position="10"/>
    </location>
</feature>
<sequence>MKKPPYKAYRRKEEKQKPPVHLPEKVDTPEAEQLASDIYSVYQFLLSHWKKFAALVGLAIIIGGSFLGYRLYLSNLESKASLIVDKGIYFLNRGEEKKALQLFKEAVKEYPNAPSSKVAGFLLAKLEKDGKLLSKEAKLNDFLVSPPSKTSLAALKIDRKELQSAQKIISTARRDEDWTYPEALYEGLVISLLKGDKAAARNYLDRLKGDFGNLPITAVAERLLK</sequence>
<dbReference type="eggNOG" id="ENOG5033V1P">
    <property type="taxonomic scope" value="Bacteria"/>
</dbReference>
<dbReference type="Proteomes" id="UP000006362">
    <property type="component" value="Chromosome"/>
</dbReference>
<reference evidence="4" key="1">
    <citation type="submission" date="2011-01" db="EMBL/GenBank/DDBJ databases">
        <title>Complete sequence of chromosome of Thermovibrio ammonificans HB-1.</title>
        <authorList>
            <consortium name="US DOE Joint Genome Institute"/>
            <person name="Lucas S."/>
            <person name="Copeland A."/>
            <person name="Lapidus A."/>
            <person name="Cheng J.-F."/>
            <person name="Goodwin L."/>
            <person name="Pitluck S."/>
            <person name="Davenport K."/>
            <person name="Detter J.C."/>
            <person name="Han C."/>
            <person name="Tapia R."/>
            <person name="Land M."/>
            <person name="Hauser L."/>
            <person name="Kyrpides N."/>
            <person name="Ivanova N."/>
            <person name="Ovchinnikova G."/>
            <person name="Vetriani C."/>
            <person name="Woyke T."/>
        </authorList>
    </citation>
    <scope>NUCLEOTIDE SEQUENCE [LARGE SCALE GENOMIC DNA]</scope>
    <source>
        <strain evidence="4">HB-1</strain>
    </source>
</reference>
<organism evidence="4 5">
    <name type="scientific">Thermovibrio ammonificans (strain DSM 15698 / JCM 12110 / HB-1)</name>
    <dbReference type="NCBI Taxonomy" id="648996"/>
    <lineage>
        <taxon>Bacteria</taxon>
        <taxon>Pseudomonadati</taxon>
        <taxon>Aquificota</taxon>
        <taxon>Aquificia</taxon>
        <taxon>Desulfurobacteriales</taxon>
        <taxon>Desulfurobacteriaceae</taxon>
        <taxon>Thermovibrio</taxon>
    </lineage>
</organism>
<feature type="region of interest" description="Disordered" evidence="2">
    <location>
        <begin position="1"/>
        <end position="26"/>
    </location>
</feature>
<evidence type="ECO:0000256" key="2">
    <source>
        <dbReference type="SAM" id="MobiDB-lite"/>
    </source>
</evidence>
<evidence type="ECO:0000313" key="4">
    <source>
        <dbReference type="EMBL" id="ADU96544.1"/>
    </source>
</evidence>
<dbReference type="Gene3D" id="1.25.40.10">
    <property type="entry name" value="Tetratricopeptide repeat domain"/>
    <property type="match status" value="1"/>
</dbReference>
<dbReference type="EMBL" id="CP002444">
    <property type="protein sequence ID" value="ADU96544.1"/>
    <property type="molecule type" value="Genomic_DNA"/>
</dbReference>
<dbReference type="SUPFAM" id="SSF48452">
    <property type="entry name" value="TPR-like"/>
    <property type="match status" value="1"/>
</dbReference>
<evidence type="ECO:0000256" key="3">
    <source>
        <dbReference type="SAM" id="Phobius"/>
    </source>
</evidence>
<dbReference type="InterPro" id="IPR019734">
    <property type="entry name" value="TPR_rpt"/>
</dbReference>